<dbReference type="Pfam" id="PF22564">
    <property type="entry name" value="HAAS"/>
    <property type="match status" value="1"/>
</dbReference>
<feature type="region of interest" description="Disordered" evidence="1">
    <location>
        <begin position="383"/>
        <end position="425"/>
    </location>
</feature>
<proteinExistence type="predicted"/>
<name>A0A1H8YHF0_9PSEU</name>
<evidence type="ECO:0008006" key="5">
    <source>
        <dbReference type="Google" id="ProtNLM"/>
    </source>
</evidence>
<feature type="compositionally biased region" description="Low complexity" evidence="1">
    <location>
        <begin position="395"/>
        <end position="425"/>
    </location>
</feature>
<evidence type="ECO:0000313" key="3">
    <source>
        <dbReference type="EMBL" id="SEP51492.1"/>
    </source>
</evidence>
<dbReference type="RefSeq" id="WP_091623350.1">
    <property type="nucleotide sequence ID" value="NZ_FOEF01000016.1"/>
</dbReference>
<feature type="transmembrane region" description="Helical" evidence="2">
    <location>
        <begin position="127"/>
        <end position="145"/>
    </location>
</feature>
<dbReference type="STRING" id="394193.SAMN04489732_11669"/>
<protein>
    <recommendedName>
        <fullName evidence="5">Proline-rich protein</fullName>
    </recommendedName>
</protein>
<feature type="transmembrane region" description="Helical" evidence="2">
    <location>
        <begin position="187"/>
        <end position="204"/>
    </location>
</feature>
<organism evidence="3 4">
    <name type="scientific">Amycolatopsis saalfeldensis</name>
    <dbReference type="NCBI Taxonomy" id="394193"/>
    <lineage>
        <taxon>Bacteria</taxon>
        <taxon>Bacillati</taxon>
        <taxon>Actinomycetota</taxon>
        <taxon>Actinomycetes</taxon>
        <taxon>Pseudonocardiales</taxon>
        <taxon>Pseudonocardiaceae</taxon>
        <taxon>Amycolatopsis</taxon>
    </lineage>
</organism>
<feature type="transmembrane region" description="Helical" evidence="2">
    <location>
        <begin position="100"/>
        <end position="121"/>
    </location>
</feature>
<dbReference type="OrthoDB" id="5185521at2"/>
<feature type="transmembrane region" description="Helical" evidence="2">
    <location>
        <begin position="210"/>
        <end position="229"/>
    </location>
</feature>
<sequence length="425" mass="45498">MSTEKPTAVRVYLARVRTALADLPAGEVEEILEDVRPHLAEMEVELGPSARVEALIERLGTPESYAAELRSSGGYPPPADGVATTVLKTPKEHSLFGARFALWGLVFCAAGLALFAFGAGVSVNPDALLGLLLLAPVFALSLWFLHSRGIAAVLALPEAVRVRDTLRKFREDRKGDRTLSYLGSLKPAWWVACAAVLVVFGLFLMLRHSYALLLLPFLIAAAVAVVWAGPRTSGDRRLLWIVVPVSAFVVGGGFGGIGAMVDRVGHSPYFPDSTPYSASYASDQYGNQQLRYGDEELKNVYAFDADGKPLTDVYLYDEQGRPLTITRYGCEQSTGTEARRGVDNRFPRPQLVQGTQDANGNLDGYNGYRAYCHEVTGVPFAAAIPKPVPAPPSKPSGAPESPKPSGSTPATPSSAVPTSSAPPTR</sequence>
<evidence type="ECO:0000313" key="4">
    <source>
        <dbReference type="Proteomes" id="UP000198582"/>
    </source>
</evidence>
<evidence type="ECO:0000256" key="2">
    <source>
        <dbReference type="SAM" id="Phobius"/>
    </source>
</evidence>
<gene>
    <name evidence="3" type="ORF">SAMN04489732_11669</name>
</gene>
<keyword evidence="2" id="KW-0812">Transmembrane</keyword>
<dbReference type="AlphaFoldDB" id="A0A1H8YHF0"/>
<dbReference type="EMBL" id="FOEF01000016">
    <property type="protein sequence ID" value="SEP51492.1"/>
    <property type="molecule type" value="Genomic_DNA"/>
</dbReference>
<keyword evidence="2" id="KW-1133">Transmembrane helix</keyword>
<keyword evidence="4" id="KW-1185">Reference proteome</keyword>
<feature type="transmembrane region" description="Helical" evidence="2">
    <location>
        <begin position="238"/>
        <end position="261"/>
    </location>
</feature>
<keyword evidence="2" id="KW-0472">Membrane</keyword>
<dbReference type="Proteomes" id="UP000198582">
    <property type="component" value="Unassembled WGS sequence"/>
</dbReference>
<reference evidence="3 4" key="1">
    <citation type="submission" date="2016-10" db="EMBL/GenBank/DDBJ databases">
        <authorList>
            <person name="de Groot N.N."/>
        </authorList>
    </citation>
    <scope>NUCLEOTIDE SEQUENCE [LARGE SCALE GENOMIC DNA]</scope>
    <source>
        <strain evidence="3 4">DSM 44993</strain>
    </source>
</reference>
<accession>A0A1H8YHF0</accession>
<evidence type="ECO:0000256" key="1">
    <source>
        <dbReference type="SAM" id="MobiDB-lite"/>
    </source>
</evidence>